<organism evidence="3 4">
    <name type="scientific">Rotaria magnacalcarata</name>
    <dbReference type="NCBI Taxonomy" id="392030"/>
    <lineage>
        <taxon>Eukaryota</taxon>
        <taxon>Metazoa</taxon>
        <taxon>Spiralia</taxon>
        <taxon>Gnathifera</taxon>
        <taxon>Rotifera</taxon>
        <taxon>Eurotatoria</taxon>
        <taxon>Bdelloidea</taxon>
        <taxon>Philodinida</taxon>
        <taxon>Philodinidae</taxon>
        <taxon>Rotaria</taxon>
    </lineage>
</organism>
<protein>
    <recommendedName>
        <fullName evidence="2">F-box domain-containing protein</fullName>
    </recommendedName>
</protein>
<dbReference type="InterPro" id="IPR032675">
    <property type="entry name" value="LRR_dom_sf"/>
</dbReference>
<dbReference type="PANTHER" id="PTHR24111">
    <property type="entry name" value="LEUCINE-RICH REPEAT-CONTAINING PROTEIN 34"/>
    <property type="match status" value="1"/>
</dbReference>
<evidence type="ECO:0000256" key="1">
    <source>
        <dbReference type="ARBA" id="ARBA00022737"/>
    </source>
</evidence>
<comment type="caution">
    <text evidence="3">The sequence shown here is derived from an EMBL/GenBank/DDBJ whole genome shotgun (WGS) entry which is preliminary data.</text>
</comment>
<gene>
    <name evidence="3" type="ORF">CJN711_LOCUS14863</name>
</gene>
<dbReference type="InterPro" id="IPR001810">
    <property type="entry name" value="F-box_dom"/>
</dbReference>
<reference evidence="3" key="1">
    <citation type="submission" date="2021-02" db="EMBL/GenBank/DDBJ databases">
        <authorList>
            <person name="Nowell W R."/>
        </authorList>
    </citation>
    <scope>NUCLEOTIDE SEQUENCE</scope>
</reference>
<dbReference type="SUPFAM" id="SSF81383">
    <property type="entry name" value="F-box domain"/>
    <property type="match status" value="1"/>
</dbReference>
<name>A0A815AK62_9BILA</name>
<dbReference type="SUPFAM" id="SSF52047">
    <property type="entry name" value="RNI-like"/>
    <property type="match status" value="1"/>
</dbReference>
<feature type="domain" description="F-box" evidence="2">
    <location>
        <begin position="31"/>
        <end position="78"/>
    </location>
</feature>
<evidence type="ECO:0000313" key="4">
    <source>
        <dbReference type="Proteomes" id="UP000663855"/>
    </source>
</evidence>
<keyword evidence="1" id="KW-0677">Repeat</keyword>
<evidence type="ECO:0000259" key="2">
    <source>
        <dbReference type="PROSITE" id="PS50181"/>
    </source>
</evidence>
<dbReference type="Proteomes" id="UP000663855">
    <property type="component" value="Unassembled WGS sequence"/>
</dbReference>
<dbReference type="InterPro" id="IPR052201">
    <property type="entry name" value="LRR-containing_regulator"/>
</dbReference>
<proteinExistence type="predicted"/>
<dbReference type="InterPro" id="IPR001611">
    <property type="entry name" value="Leu-rich_rpt"/>
</dbReference>
<accession>A0A815AK62</accession>
<dbReference type="Pfam" id="PF12937">
    <property type="entry name" value="F-box-like"/>
    <property type="match status" value="1"/>
</dbReference>
<dbReference type="AlphaFoldDB" id="A0A815AK62"/>
<dbReference type="EMBL" id="CAJNOV010006758">
    <property type="protein sequence ID" value="CAF1258581.1"/>
    <property type="molecule type" value="Genomic_DNA"/>
</dbReference>
<dbReference type="PROSITE" id="PS50181">
    <property type="entry name" value="FBOX"/>
    <property type="match status" value="1"/>
</dbReference>
<sequence length="195" mass="22213">MDMNKRKFQETFNSTEYDVGNQTKIMTHQDSAFLLTLPVELVYMIFDKLSDFTIICSLRQVCTRLNMIMDTYNRYQTLTTLDLGHNYMQDEGAQYFADALRNNTTLTTLNLGINRIGNLEAQYLAGALQNNTTLTILNLSISHIENLGAQYLALALQNNTRLMTLDLTLNDITDEGVEHFVVALQENRVSGITRK</sequence>
<dbReference type="Pfam" id="PF13516">
    <property type="entry name" value="LRR_6"/>
    <property type="match status" value="4"/>
</dbReference>
<evidence type="ECO:0000313" key="3">
    <source>
        <dbReference type="EMBL" id="CAF1258581.1"/>
    </source>
</evidence>
<dbReference type="Gene3D" id="3.80.10.10">
    <property type="entry name" value="Ribonuclease Inhibitor"/>
    <property type="match status" value="1"/>
</dbReference>
<dbReference type="InterPro" id="IPR036047">
    <property type="entry name" value="F-box-like_dom_sf"/>
</dbReference>
<dbReference type="PANTHER" id="PTHR24111:SF0">
    <property type="entry name" value="LEUCINE-RICH REPEAT-CONTAINING PROTEIN"/>
    <property type="match status" value="1"/>
</dbReference>
<dbReference type="SMART" id="SM00368">
    <property type="entry name" value="LRR_RI"/>
    <property type="match status" value="4"/>
</dbReference>
<dbReference type="CDD" id="cd09917">
    <property type="entry name" value="F-box_SF"/>
    <property type="match status" value="1"/>
</dbReference>